<protein>
    <submittedName>
        <fullName evidence="1">Os05g0593150 protein</fullName>
    </submittedName>
</protein>
<reference evidence="2" key="1">
    <citation type="journal article" date="2005" name="Nature">
        <title>The map-based sequence of the rice genome.</title>
        <authorList>
            <consortium name="International rice genome sequencing project (IRGSP)"/>
            <person name="Matsumoto T."/>
            <person name="Wu J."/>
            <person name="Kanamori H."/>
            <person name="Katayose Y."/>
            <person name="Fujisawa M."/>
            <person name="Namiki N."/>
            <person name="Mizuno H."/>
            <person name="Yamamoto K."/>
            <person name="Antonio B.A."/>
            <person name="Baba T."/>
            <person name="Sakata K."/>
            <person name="Nagamura Y."/>
            <person name="Aoki H."/>
            <person name="Arikawa K."/>
            <person name="Arita K."/>
            <person name="Bito T."/>
            <person name="Chiden Y."/>
            <person name="Fujitsuka N."/>
            <person name="Fukunaka R."/>
            <person name="Hamada M."/>
            <person name="Harada C."/>
            <person name="Hayashi A."/>
            <person name="Hijishita S."/>
            <person name="Honda M."/>
            <person name="Hosokawa S."/>
            <person name="Ichikawa Y."/>
            <person name="Idonuma A."/>
            <person name="Iijima M."/>
            <person name="Ikeda M."/>
            <person name="Ikeno M."/>
            <person name="Ito K."/>
            <person name="Ito S."/>
            <person name="Ito T."/>
            <person name="Ito Y."/>
            <person name="Ito Y."/>
            <person name="Iwabuchi A."/>
            <person name="Kamiya K."/>
            <person name="Karasawa W."/>
            <person name="Kurita K."/>
            <person name="Katagiri S."/>
            <person name="Kikuta A."/>
            <person name="Kobayashi H."/>
            <person name="Kobayashi N."/>
            <person name="Machita K."/>
            <person name="Maehara T."/>
            <person name="Masukawa M."/>
            <person name="Mizubayashi T."/>
            <person name="Mukai Y."/>
            <person name="Nagasaki H."/>
            <person name="Nagata Y."/>
            <person name="Naito S."/>
            <person name="Nakashima M."/>
            <person name="Nakama Y."/>
            <person name="Nakamichi Y."/>
            <person name="Nakamura M."/>
            <person name="Meguro A."/>
            <person name="Negishi M."/>
            <person name="Ohta I."/>
            <person name="Ohta T."/>
            <person name="Okamoto M."/>
            <person name="Ono N."/>
            <person name="Saji S."/>
            <person name="Sakaguchi M."/>
            <person name="Sakai K."/>
            <person name="Shibata M."/>
            <person name="Shimokawa T."/>
            <person name="Song J."/>
            <person name="Takazaki Y."/>
            <person name="Terasawa K."/>
            <person name="Tsugane M."/>
            <person name="Tsuji K."/>
            <person name="Ueda S."/>
            <person name="Waki K."/>
            <person name="Yamagata H."/>
            <person name="Yamamoto M."/>
            <person name="Yamamoto S."/>
            <person name="Yamane H."/>
            <person name="Yoshiki S."/>
            <person name="Yoshihara R."/>
            <person name="Yukawa K."/>
            <person name="Zhong H."/>
            <person name="Yano M."/>
            <person name="Yuan Q."/>
            <person name="Ouyang S."/>
            <person name="Liu J."/>
            <person name="Jones K.M."/>
            <person name="Gansberger K."/>
            <person name="Moffat K."/>
            <person name="Hill J."/>
            <person name="Bera J."/>
            <person name="Fadrosh D."/>
            <person name="Jin S."/>
            <person name="Johri S."/>
            <person name="Kim M."/>
            <person name="Overton L."/>
            <person name="Reardon M."/>
            <person name="Tsitrin T."/>
            <person name="Vuong H."/>
            <person name="Weaver B."/>
            <person name="Ciecko A."/>
            <person name="Tallon L."/>
            <person name="Jackson J."/>
            <person name="Pai G."/>
            <person name="Aken S.V."/>
            <person name="Utterback T."/>
            <person name="Reidmuller S."/>
            <person name="Feldblyum T."/>
            <person name="Hsiao J."/>
            <person name="Zismann V."/>
            <person name="Iobst S."/>
            <person name="de Vazeille A.R."/>
            <person name="Buell C.R."/>
            <person name="Ying K."/>
            <person name="Li Y."/>
            <person name="Lu T."/>
            <person name="Huang Y."/>
            <person name="Zhao Q."/>
            <person name="Feng Q."/>
            <person name="Zhang L."/>
            <person name="Zhu J."/>
            <person name="Weng Q."/>
            <person name="Mu J."/>
            <person name="Lu Y."/>
            <person name="Fan D."/>
            <person name="Liu Y."/>
            <person name="Guan J."/>
            <person name="Zhang Y."/>
            <person name="Yu S."/>
            <person name="Liu X."/>
            <person name="Zhang Y."/>
            <person name="Hong G."/>
            <person name="Han B."/>
            <person name="Choisne N."/>
            <person name="Demange N."/>
            <person name="Orjeda G."/>
            <person name="Samain S."/>
            <person name="Cattolico L."/>
            <person name="Pelletier E."/>
            <person name="Couloux A."/>
            <person name="Segurens B."/>
            <person name="Wincker P."/>
            <person name="D'Hont A."/>
            <person name="Scarpelli C."/>
            <person name="Weissenbach J."/>
            <person name="Salanoubat M."/>
            <person name="Quetier F."/>
            <person name="Yu Y."/>
            <person name="Kim H.R."/>
            <person name="Rambo T."/>
            <person name="Currie J."/>
            <person name="Collura K."/>
            <person name="Luo M."/>
            <person name="Yang T."/>
            <person name="Ammiraju J.S.S."/>
            <person name="Engler F."/>
            <person name="Soderlund C."/>
            <person name="Wing R.A."/>
            <person name="Palmer L.E."/>
            <person name="de la Bastide M."/>
            <person name="Spiegel L."/>
            <person name="Nascimento L."/>
            <person name="Zutavern T."/>
            <person name="O'Shaughnessy A."/>
            <person name="Dike S."/>
            <person name="Dedhia N."/>
            <person name="Preston R."/>
            <person name="Balija V."/>
            <person name="McCombie W.R."/>
            <person name="Chow T."/>
            <person name="Chen H."/>
            <person name="Chung M."/>
            <person name="Chen C."/>
            <person name="Shaw J."/>
            <person name="Wu H."/>
            <person name="Hsiao K."/>
            <person name="Chao Y."/>
            <person name="Chu M."/>
            <person name="Cheng C."/>
            <person name="Hour A."/>
            <person name="Lee P."/>
            <person name="Lin S."/>
            <person name="Lin Y."/>
            <person name="Liou J."/>
            <person name="Liu S."/>
            <person name="Hsing Y."/>
            <person name="Raghuvanshi S."/>
            <person name="Mohanty A."/>
            <person name="Bharti A.K."/>
            <person name="Gaur A."/>
            <person name="Gupta V."/>
            <person name="Kumar D."/>
            <person name="Ravi V."/>
            <person name="Vij S."/>
            <person name="Kapur A."/>
            <person name="Khurana P."/>
            <person name="Khurana P."/>
            <person name="Khurana J.P."/>
            <person name="Tyagi A.K."/>
            <person name="Gaikwad K."/>
            <person name="Singh A."/>
            <person name="Dalal V."/>
            <person name="Srivastava S."/>
            <person name="Dixit A."/>
            <person name="Pal A.K."/>
            <person name="Ghazi I.A."/>
            <person name="Yadav M."/>
            <person name="Pandit A."/>
            <person name="Bhargava A."/>
            <person name="Sureshbabu K."/>
            <person name="Batra K."/>
            <person name="Sharma T.R."/>
            <person name="Mohapatra T."/>
            <person name="Singh N.K."/>
            <person name="Messing J."/>
            <person name="Nelson A.B."/>
            <person name="Fuks G."/>
            <person name="Kavchok S."/>
            <person name="Keizer G."/>
            <person name="Linton E."/>
            <person name="Llaca V."/>
            <person name="Song R."/>
            <person name="Tanyolac B."/>
            <person name="Young S."/>
            <person name="Ho-Il K."/>
            <person name="Hahn J.H."/>
            <person name="Sangsakoo G."/>
            <person name="Vanavichit A."/>
            <person name="de Mattos Luiz.A.T."/>
            <person name="Zimmer P.D."/>
            <person name="Malone G."/>
            <person name="Dellagostin O."/>
            <person name="de Oliveira A.C."/>
            <person name="Bevan M."/>
            <person name="Bancroft I."/>
            <person name="Minx P."/>
            <person name="Cordum H."/>
            <person name="Wilson R."/>
            <person name="Cheng Z."/>
            <person name="Jin W."/>
            <person name="Jiang J."/>
            <person name="Leong S.A."/>
            <person name="Iwama H."/>
            <person name="Gojobori T."/>
            <person name="Itoh T."/>
            <person name="Niimura Y."/>
            <person name="Fujii Y."/>
            <person name="Habara T."/>
            <person name="Sakai H."/>
            <person name="Sato Y."/>
            <person name="Wilson G."/>
            <person name="Kumar K."/>
            <person name="McCouch S."/>
            <person name="Juretic N."/>
            <person name="Hoen D."/>
            <person name="Wright S."/>
            <person name="Bruskiewich R."/>
            <person name="Bureau T."/>
            <person name="Miyao A."/>
            <person name="Hirochika H."/>
            <person name="Nishikawa T."/>
            <person name="Kadowaki K."/>
            <person name="Sugiura M."/>
            <person name="Burr B."/>
            <person name="Sasaki T."/>
        </authorList>
    </citation>
    <scope>NUCLEOTIDE SEQUENCE [LARGE SCALE GENOMIC DNA]</scope>
    <source>
        <strain evidence="2">cv. Nipponbare</strain>
    </source>
</reference>
<evidence type="ECO:0000313" key="1">
    <source>
        <dbReference type="EMBL" id="BAS95648.1"/>
    </source>
</evidence>
<dbReference type="Proteomes" id="UP000059680">
    <property type="component" value="Chromosome 5"/>
</dbReference>
<feature type="non-terminal residue" evidence="1">
    <location>
        <position position="1"/>
    </location>
</feature>
<proteinExistence type="predicted"/>
<dbReference type="EMBL" id="AP014961">
    <property type="protein sequence ID" value="BAS95648.1"/>
    <property type="molecule type" value="Genomic_DNA"/>
</dbReference>
<gene>
    <name evidence="1" type="ordered locus">Os05g0593150</name>
    <name evidence="1" type="ORF">OSNPB_050593150</name>
</gene>
<reference evidence="1 2" key="3">
    <citation type="journal article" date="2013" name="Rice">
        <title>Improvement of the Oryza sativa Nipponbare reference genome using next generation sequence and optical map data.</title>
        <authorList>
            <person name="Kawahara Y."/>
            <person name="de la Bastide M."/>
            <person name="Hamilton J.P."/>
            <person name="Kanamori H."/>
            <person name="McCombie W.R."/>
            <person name="Ouyang S."/>
            <person name="Schwartz D.C."/>
            <person name="Tanaka T."/>
            <person name="Wu J."/>
            <person name="Zhou S."/>
            <person name="Childs K.L."/>
            <person name="Davidson R.M."/>
            <person name="Lin H."/>
            <person name="Quesada-Ocampo L."/>
            <person name="Vaillancourt B."/>
            <person name="Sakai H."/>
            <person name="Lee S.S."/>
            <person name="Kim J."/>
            <person name="Numa H."/>
            <person name="Itoh T."/>
            <person name="Buell C.R."/>
            <person name="Matsumoto T."/>
        </authorList>
    </citation>
    <scope>NUCLEOTIDE SEQUENCE [LARGE SCALE GENOMIC DNA]</scope>
    <source>
        <strain evidence="2">cv. Nipponbare</strain>
    </source>
</reference>
<dbReference type="AlphaFoldDB" id="A0A0P0WR21"/>
<reference evidence="1 2" key="2">
    <citation type="journal article" date="2013" name="Plant Cell Physiol.">
        <title>Rice Annotation Project Database (RAP-DB): an integrative and interactive database for rice genomics.</title>
        <authorList>
            <person name="Sakai H."/>
            <person name="Lee S.S."/>
            <person name="Tanaka T."/>
            <person name="Numa H."/>
            <person name="Kim J."/>
            <person name="Kawahara Y."/>
            <person name="Wakimoto H."/>
            <person name="Yang C.C."/>
            <person name="Iwamoto M."/>
            <person name="Abe T."/>
            <person name="Yamada Y."/>
            <person name="Muto A."/>
            <person name="Inokuchi H."/>
            <person name="Ikemura T."/>
            <person name="Matsumoto T."/>
            <person name="Sasaki T."/>
            <person name="Itoh T."/>
        </authorList>
    </citation>
    <scope>NUCLEOTIDE SEQUENCE [LARGE SCALE GENOMIC DNA]</scope>
    <source>
        <strain evidence="2">cv. Nipponbare</strain>
    </source>
</reference>
<dbReference type="PaxDb" id="39947-A0A0P0WR21"/>
<dbReference type="InParanoid" id="A0A0P0WR21"/>
<name>A0A0P0WR21_ORYSJ</name>
<keyword evidence="2" id="KW-1185">Reference proteome</keyword>
<accession>A0A0P0WR21</accession>
<dbReference type="Gramene" id="Os05t0593150-00">
    <property type="protein sequence ID" value="Os05t0593150-00"/>
    <property type="gene ID" value="Os05g0593150"/>
</dbReference>
<sequence>AWPQVARNILCSDKIYCEGNIGVSLGFTSQTSYTNIVFRFPVKPMDIATEFLQDAPYFLFTLLRSRIDYQE</sequence>
<evidence type="ECO:0000313" key="2">
    <source>
        <dbReference type="Proteomes" id="UP000059680"/>
    </source>
</evidence>
<organism evidence="1 2">
    <name type="scientific">Oryza sativa subsp. japonica</name>
    <name type="common">Rice</name>
    <dbReference type="NCBI Taxonomy" id="39947"/>
    <lineage>
        <taxon>Eukaryota</taxon>
        <taxon>Viridiplantae</taxon>
        <taxon>Streptophyta</taxon>
        <taxon>Embryophyta</taxon>
        <taxon>Tracheophyta</taxon>
        <taxon>Spermatophyta</taxon>
        <taxon>Magnoliopsida</taxon>
        <taxon>Liliopsida</taxon>
        <taxon>Poales</taxon>
        <taxon>Poaceae</taxon>
        <taxon>BOP clade</taxon>
        <taxon>Oryzoideae</taxon>
        <taxon>Oryzeae</taxon>
        <taxon>Oryzinae</taxon>
        <taxon>Oryza</taxon>
        <taxon>Oryza sativa</taxon>
    </lineage>
</organism>